<keyword evidence="3" id="KW-1185">Reference proteome</keyword>
<sequence>MAANRLTPNGYYWCLYQVSVNVVQLSKTLVRELARLSASLSRYDQGGGNGYRKDHHLHLQERHSLLEALESRANDHELVCDLLRTNAGLQCKIVDLGEDLADVTRRVDSLAPNHTFSRDSGPYDPRPTPPPSDPVEVTSDTEDKPPIGRYNLFFGHSRAVQKPRQPPDEVPEAVHNVLSNDRPWTSASKRKADHLIVSSSGAVNTDT</sequence>
<accession>A0AAI9EDY7</accession>
<feature type="region of interest" description="Disordered" evidence="1">
    <location>
        <begin position="111"/>
        <end position="207"/>
    </location>
</feature>
<evidence type="ECO:0000313" key="3">
    <source>
        <dbReference type="Proteomes" id="UP001296104"/>
    </source>
</evidence>
<proteinExistence type="predicted"/>
<feature type="compositionally biased region" description="Polar residues" evidence="1">
    <location>
        <begin position="177"/>
        <end position="187"/>
    </location>
</feature>
<gene>
    <name evidence="2" type="ORF">LECACI_7A007956</name>
</gene>
<reference evidence="2" key="1">
    <citation type="submission" date="2023-11" db="EMBL/GenBank/DDBJ databases">
        <authorList>
            <person name="Alioto T."/>
            <person name="Alioto T."/>
            <person name="Gomez Garrido J."/>
        </authorList>
    </citation>
    <scope>NUCLEOTIDE SEQUENCE</scope>
</reference>
<protein>
    <submittedName>
        <fullName evidence="2">Uncharacterized protein</fullName>
    </submittedName>
</protein>
<evidence type="ECO:0000313" key="2">
    <source>
        <dbReference type="EMBL" id="CAK4032798.1"/>
    </source>
</evidence>
<feature type="compositionally biased region" description="Pro residues" evidence="1">
    <location>
        <begin position="124"/>
        <end position="133"/>
    </location>
</feature>
<comment type="caution">
    <text evidence="2">The sequence shown here is derived from an EMBL/GenBank/DDBJ whole genome shotgun (WGS) entry which is preliminary data.</text>
</comment>
<organism evidence="2 3">
    <name type="scientific">Lecanosticta acicola</name>
    <dbReference type="NCBI Taxonomy" id="111012"/>
    <lineage>
        <taxon>Eukaryota</taxon>
        <taxon>Fungi</taxon>
        <taxon>Dikarya</taxon>
        <taxon>Ascomycota</taxon>
        <taxon>Pezizomycotina</taxon>
        <taxon>Dothideomycetes</taxon>
        <taxon>Dothideomycetidae</taxon>
        <taxon>Mycosphaerellales</taxon>
        <taxon>Mycosphaerellaceae</taxon>
        <taxon>Lecanosticta</taxon>
    </lineage>
</organism>
<name>A0AAI9EDY7_9PEZI</name>
<dbReference type="Proteomes" id="UP001296104">
    <property type="component" value="Unassembled WGS sequence"/>
</dbReference>
<dbReference type="EMBL" id="CAVMBE010000070">
    <property type="protein sequence ID" value="CAK4032798.1"/>
    <property type="molecule type" value="Genomic_DNA"/>
</dbReference>
<feature type="compositionally biased region" description="Polar residues" evidence="1">
    <location>
        <begin position="197"/>
        <end position="207"/>
    </location>
</feature>
<evidence type="ECO:0000256" key="1">
    <source>
        <dbReference type="SAM" id="MobiDB-lite"/>
    </source>
</evidence>
<dbReference type="AlphaFoldDB" id="A0AAI9EDY7"/>